<feature type="chain" id="PRO_5045533452" description="DUF2771 family protein" evidence="1">
    <location>
        <begin position="27"/>
        <end position="177"/>
    </location>
</feature>
<reference evidence="2 3" key="1">
    <citation type="submission" date="2024-09" db="EMBL/GenBank/DDBJ databases">
        <authorList>
            <person name="Sun Q."/>
            <person name="Mori K."/>
        </authorList>
    </citation>
    <scope>NUCLEOTIDE SEQUENCE [LARGE SCALE GENOMIC DNA]</scope>
    <source>
        <strain evidence="2 3">JCM 3323</strain>
    </source>
</reference>
<dbReference type="Proteomes" id="UP001589646">
    <property type="component" value="Unassembled WGS sequence"/>
</dbReference>
<dbReference type="EMBL" id="JBHMCE010000017">
    <property type="protein sequence ID" value="MFB9533172.1"/>
    <property type="molecule type" value="Genomic_DNA"/>
</dbReference>
<protein>
    <recommendedName>
        <fullName evidence="4">DUF2771 family protein</fullName>
    </recommendedName>
</protein>
<feature type="signal peptide" evidence="1">
    <location>
        <begin position="1"/>
        <end position="26"/>
    </location>
</feature>
<evidence type="ECO:0000313" key="2">
    <source>
        <dbReference type="EMBL" id="MFB9533172.1"/>
    </source>
</evidence>
<comment type="caution">
    <text evidence="2">The sequence shown here is derived from an EMBL/GenBank/DDBJ whole genome shotgun (WGS) entry which is preliminary data.</text>
</comment>
<evidence type="ECO:0008006" key="4">
    <source>
        <dbReference type="Google" id="ProtNLM"/>
    </source>
</evidence>
<gene>
    <name evidence="2" type="ORF">ACFFRN_41775</name>
</gene>
<accession>A0ABV5QCE3</accession>
<evidence type="ECO:0000313" key="3">
    <source>
        <dbReference type="Proteomes" id="UP001589646"/>
    </source>
</evidence>
<dbReference type="PROSITE" id="PS51257">
    <property type="entry name" value="PROKAR_LIPOPROTEIN"/>
    <property type="match status" value="1"/>
</dbReference>
<proteinExistence type="predicted"/>
<name>A0ABV5QCE3_9ACTN</name>
<sequence length="177" mass="18999">MRKWIWVLMVSVLMAALTGCSVPSNGVTGISVDEAGHLTVVLAWCGRAPDVVIVYHDRAPGEAAGTPGDPTVTDATYEAPALHGQRASFRIDAPSDGWTAAPEPLIPNPAITYTVFGGTRDNSNSTMSVSFQADDAAKLTPGSVLVQGYDERRQTHVDVVLPLREFEQEMRDFPECA</sequence>
<organism evidence="2 3">
    <name type="scientific">Nonomuraea roseola</name>
    <dbReference type="NCBI Taxonomy" id="46179"/>
    <lineage>
        <taxon>Bacteria</taxon>
        <taxon>Bacillati</taxon>
        <taxon>Actinomycetota</taxon>
        <taxon>Actinomycetes</taxon>
        <taxon>Streptosporangiales</taxon>
        <taxon>Streptosporangiaceae</taxon>
        <taxon>Nonomuraea</taxon>
    </lineage>
</organism>
<dbReference type="RefSeq" id="WP_346122299.1">
    <property type="nucleotide sequence ID" value="NZ_BAAAXC010000013.1"/>
</dbReference>
<evidence type="ECO:0000256" key="1">
    <source>
        <dbReference type="SAM" id="SignalP"/>
    </source>
</evidence>
<keyword evidence="1" id="KW-0732">Signal</keyword>
<keyword evidence="3" id="KW-1185">Reference proteome</keyword>